<accession>A0A2W5N4U9</accession>
<protein>
    <submittedName>
        <fullName evidence="2">Uncharacterized protein</fullName>
    </submittedName>
</protein>
<evidence type="ECO:0000313" key="2">
    <source>
        <dbReference type="EMBL" id="PZQ47379.1"/>
    </source>
</evidence>
<keyword evidence="1" id="KW-0175">Coiled coil</keyword>
<name>A0A2W5N4U9_9BACT</name>
<reference evidence="2 3" key="1">
    <citation type="submission" date="2017-08" db="EMBL/GenBank/DDBJ databases">
        <title>Infants hospitalized years apart are colonized by the same room-sourced microbial strains.</title>
        <authorList>
            <person name="Brooks B."/>
            <person name="Olm M.R."/>
            <person name="Firek B.A."/>
            <person name="Baker R."/>
            <person name="Thomas B.C."/>
            <person name="Morowitz M.J."/>
            <person name="Banfield J.F."/>
        </authorList>
    </citation>
    <scope>NUCLEOTIDE SEQUENCE [LARGE SCALE GENOMIC DNA]</scope>
    <source>
        <strain evidence="2">S2_005_002_R2_29</strain>
    </source>
</reference>
<feature type="coiled-coil region" evidence="1">
    <location>
        <begin position="3"/>
        <end position="52"/>
    </location>
</feature>
<proteinExistence type="predicted"/>
<evidence type="ECO:0000256" key="1">
    <source>
        <dbReference type="SAM" id="Coils"/>
    </source>
</evidence>
<comment type="caution">
    <text evidence="2">The sequence shown here is derived from an EMBL/GenBank/DDBJ whole genome shotgun (WGS) entry which is preliminary data.</text>
</comment>
<gene>
    <name evidence="2" type="ORF">DI551_03540</name>
</gene>
<organism evidence="2 3">
    <name type="scientific">Micavibrio aeruginosavorus</name>
    <dbReference type="NCBI Taxonomy" id="349221"/>
    <lineage>
        <taxon>Bacteria</taxon>
        <taxon>Pseudomonadati</taxon>
        <taxon>Bdellovibrionota</taxon>
        <taxon>Bdellovibrionia</taxon>
        <taxon>Bdellovibrionales</taxon>
        <taxon>Pseudobdellovibrionaceae</taxon>
        <taxon>Micavibrio</taxon>
    </lineage>
</organism>
<dbReference type="Proteomes" id="UP000249417">
    <property type="component" value="Unassembled WGS sequence"/>
</dbReference>
<dbReference type="AlphaFoldDB" id="A0A2W5N4U9"/>
<dbReference type="EMBL" id="QFQB01000014">
    <property type="protein sequence ID" value="PZQ47379.1"/>
    <property type="molecule type" value="Genomic_DNA"/>
</dbReference>
<sequence length="89" mass="9959">MDLKDIQEKLKELRDRIKDEGRISAESEAALKNLLSNTLVTANDEIENIQNRLSATLAMRAGNDNDLTPEQKKRLRIIEKTGTGSTAVH</sequence>
<evidence type="ECO:0000313" key="3">
    <source>
        <dbReference type="Proteomes" id="UP000249417"/>
    </source>
</evidence>